<dbReference type="SUPFAM" id="SSF142754">
    <property type="entry name" value="NadA-like"/>
    <property type="match status" value="1"/>
</dbReference>
<sequence>MIEDMKSKILRLKKEKKAVILAHNYQIDEVQEIADYIGDSLALSKIAMNVKEDTIVFCGVKFMAETAKILAPDKKVLLPVAEAGCPMADMVTAENLRKTKKEYPEAVVVCYVNSSADVKAESDICCTSANALEVIKSIDSDKILFVPDRNLASYIKSQVKDKQIDMWQGFCIVHNRVSEDNLSYIKENYPVAPILVHPECRPEIIEHADFVGSTSEIIKKVKELKDKKIIIGTEEGILYTLKKQNPDKEFILLSNKLACVNMKKTTLQDVSNALENDINRIEIDETIREKAYNSLIRMISL</sequence>
<dbReference type="PANTHER" id="PTHR30573:SF0">
    <property type="entry name" value="QUINOLINATE SYNTHASE, CHLOROPLASTIC"/>
    <property type="match status" value="1"/>
</dbReference>
<feature type="binding site" evidence="14">
    <location>
        <position position="23"/>
    </location>
    <ligand>
        <name>iminosuccinate</name>
        <dbReference type="ChEBI" id="CHEBI:77875"/>
    </ligand>
</feature>
<dbReference type="PANTHER" id="PTHR30573">
    <property type="entry name" value="QUINOLINATE SYNTHETASE A"/>
    <property type="match status" value="1"/>
</dbReference>
<keyword evidence="11 14" id="KW-0411">Iron-sulfur</keyword>
<evidence type="ECO:0000256" key="6">
    <source>
        <dbReference type="ARBA" id="ARBA00022490"/>
    </source>
</evidence>
<evidence type="ECO:0000256" key="4">
    <source>
        <dbReference type="ARBA" id="ARBA00012669"/>
    </source>
</evidence>
<organism evidence="15 16">
    <name type="scientific">Vallitalea longa</name>
    <dbReference type="NCBI Taxonomy" id="2936439"/>
    <lineage>
        <taxon>Bacteria</taxon>
        <taxon>Bacillati</taxon>
        <taxon>Bacillota</taxon>
        <taxon>Clostridia</taxon>
        <taxon>Lachnospirales</taxon>
        <taxon>Vallitaleaceae</taxon>
        <taxon>Vallitalea</taxon>
    </lineage>
</organism>
<evidence type="ECO:0000256" key="1">
    <source>
        <dbReference type="ARBA" id="ARBA00003791"/>
    </source>
</evidence>
<comment type="function">
    <text evidence="1 14">Catalyzes the condensation of iminoaspartate with dihydroxyacetone phosphate to form quinolinate.</text>
</comment>
<dbReference type="Proteomes" id="UP001144256">
    <property type="component" value="Unassembled WGS sequence"/>
</dbReference>
<dbReference type="NCBIfam" id="NF006878">
    <property type="entry name" value="PRK09375.1-2"/>
    <property type="match status" value="1"/>
</dbReference>
<evidence type="ECO:0000256" key="14">
    <source>
        <dbReference type="HAMAP-Rule" id="MF_00568"/>
    </source>
</evidence>
<dbReference type="InterPro" id="IPR003473">
    <property type="entry name" value="NadA"/>
</dbReference>
<keyword evidence="10 14" id="KW-0408">Iron</keyword>
<evidence type="ECO:0000256" key="8">
    <source>
        <dbReference type="ARBA" id="ARBA00022679"/>
    </source>
</evidence>
<dbReference type="FunFam" id="3.40.50.10800:FF:000003">
    <property type="entry name" value="Quinolinate synthase A"/>
    <property type="match status" value="1"/>
</dbReference>
<feature type="binding site" evidence="14">
    <location>
        <position position="128"/>
    </location>
    <ligand>
        <name>iminosuccinate</name>
        <dbReference type="ChEBI" id="CHEBI:77875"/>
    </ligand>
</feature>
<dbReference type="GO" id="GO:0051539">
    <property type="term" value="F:4 iron, 4 sulfur cluster binding"/>
    <property type="evidence" value="ECO:0007669"/>
    <property type="project" value="UniProtKB-KW"/>
</dbReference>
<keyword evidence="5 14" id="KW-0004">4Fe-4S</keyword>
<protein>
    <recommendedName>
        <fullName evidence="13 14">Quinolinate synthase</fullName>
        <ecNumber evidence="4 14">2.5.1.72</ecNumber>
    </recommendedName>
</protein>
<evidence type="ECO:0000256" key="11">
    <source>
        <dbReference type="ARBA" id="ARBA00023014"/>
    </source>
</evidence>
<evidence type="ECO:0000256" key="2">
    <source>
        <dbReference type="ARBA" id="ARBA00004496"/>
    </source>
</evidence>
<evidence type="ECO:0000256" key="5">
    <source>
        <dbReference type="ARBA" id="ARBA00022485"/>
    </source>
</evidence>
<evidence type="ECO:0000313" key="16">
    <source>
        <dbReference type="Proteomes" id="UP001144256"/>
    </source>
</evidence>
<dbReference type="GO" id="GO:0008987">
    <property type="term" value="F:quinolinate synthetase A activity"/>
    <property type="evidence" value="ECO:0007669"/>
    <property type="project" value="UniProtKB-UniRule"/>
</dbReference>
<evidence type="ECO:0000313" key="15">
    <source>
        <dbReference type="EMBL" id="GKX30120.1"/>
    </source>
</evidence>
<evidence type="ECO:0000256" key="12">
    <source>
        <dbReference type="ARBA" id="ARBA00050125"/>
    </source>
</evidence>
<evidence type="ECO:0000256" key="10">
    <source>
        <dbReference type="ARBA" id="ARBA00023004"/>
    </source>
</evidence>
<dbReference type="GO" id="GO:0046872">
    <property type="term" value="F:metal ion binding"/>
    <property type="evidence" value="ECO:0007669"/>
    <property type="project" value="UniProtKB-KW"/>
</dbReference>
<gene>
    <name evidence="14 15" type="primary">nadA</name>
    <name evidence="15" type="ORF">SH1V18_26000</name>
</gene>
<comment type="cofactor">
    <cofactor evidence="14">
        <name>[4Fe-4S] cluster</name>
        <dbReference type="ChEBI" id="CHEBI:49883"/>
    </cofactor>
    <text evidence="14">Binds 1 [4Fe-4S] cluster per subunit.</text>
</comment>
<dbReference type="EMBL" id="BRLB01000007">
    <property type="protein sequence ID" value="GKX30120.1"/>
    <property type="molecule type" value="Genomic_DNA"/>
</dbReference>
<reference evidence="15" key="1">
    <citation type="submission" date="2022-06" db="EMBL/GenBank/DDBJ databases">
        <title>Vallitalea longa sp. nov., an anaerobic bacterium isolated from marine sediment.</title>
        <authorList>
            <person name="Hirano S."/>
            <person name="Terahara T."/>
            <person name="Mori K."/>
            <person name="Hamada M."/>
            <person name="Matsumoto R."/>
            <person name="Kobayashi T."/>
        </authorList>
    </citation>
    <scope>NUCLEOTIDE SEQUENCE</scope>
    <source>
        <strain evidence="15">SH18-1</strain>
    </source>
</reference>
<feature type="binding site" evidence="14">
    <location>
        <position position="259"/>
    </location>
    <ligand>
        <name>[4Fe-4S] cluster</name>
        <dbReference type="ChEBI" id="CHEBI:49883"/>
    </ligand>
</feature>
<dbReference type="GO" id="GO:0005829">
    <property type="term" value="C:cytosol"/>
    <property type="evidence" value="ECO:0007669"/>
    <property type="project" value="TreeGrafter"/>
</dbReference>
<keyword evidence="7 14" id="KW-0662">Pyridine nucleotide biosynthesis</keyword>
<feature type="binding site" evidence="14">
    <location>
        <position position="214"/>
    </location>
    <ligand>
        <name>iminosuccinate</name>
        <dbReference type="ChEBI" id="CHEBI:77875"/>
    </ligand>
</feature>
<dbReference type="EC" id="2.5.1.72" evidence="4 14"/>
<dbReference type="GO" id="GO:0034628">
    <property type="term" value="P:'de novo' NAD+ biosynthetic process from L-aspartate"/>
    <property type="evidence" value="ECO:0007669"/>
    <property type="project" value="TreeGrafter"/>
</dbReference>
<evidence type="ECO:0000256" key="9">
    <source>
        <dbReference type="ARBA" id="ARBA00022723"/>
    </source>
</evidence>
<dbReference type="Pfam" id="PF02445">
    <property type="entry name" value="NadA"/>
    <property type="match status" value="1"/>
</dbReference>
<accession>A0A9W6DF21</accession>
<dbReference type="Gene3D" id="3.40.50.10800">
    <property type="entry name" value="NadA-like"/>
    <property type="match status" value="3"/>
</dbReference>
<evidence type="ECO:0000256" key="7">
    <source>
        <dbReference type="ARBA" id="ARBA00022642"/>
    </source>
</evidence>
<evidence type="ECO:0000256" key="3">
    <source>
        <dbReference type="ARBA" id="ARBA00005065"/>
    </source>
</evidence>
<dbReference type="InterPro" id="IPR023066">
    <property type="entry name" value="Quinolinate_synth_type2"/>
</dbReference>
<feature type="binding site" evidence="14">
    <location>
        <position position="171"/>
    </location>
    <ligand>
        <name>[4Fe-4S] cluster</name>
        <dbReference type="ChEBI" id="CHEBI:49883"/>
    </ligand>
</feature>
<comment type="pathway">
    <text evidence="3 14">Cofactor biosynthesis; NAD(+) biosynthesis; quinolinate from iminoaspartate: step 1/1.</text>
</comment>
<keyword evidence="9 14" id="KW-0479">Metal-binding</keyword>
<keyword evidence="6 14" id="KW-0963">Cytoplasm</keyword>
<feature type="binding site" evidence="14">
    <location>
        <begin position="111"/>
        <end position="113"/>
    </location>
    <ligand>
        <name>iminosuccinate</name>
        <dbReference type="ChEBI" id="CHEBI:77875"/>
    </ligand>
</feature>
<dbReference type="FunFam" id="3.40.50.10800:FF:000001">
    <property type="entry name" value="Quinolinate synthase A"/>
    <property type="match status" value="1"/>
</dbReference>
<dbReference type="InterPro" id="IPR036094">
    <property type="entry name" value="NadA_sf"/>
</dbReference>
<name>A0A9W6DF21_9FIRM</name>
<comment type="caution">
    <text evidence="15">The sequence shown here is derived from an EMBL/GenBank/DDBJ whole genome shotgun (WGS) entry which is preliminary data.</text>
</comment>
<dbReference type="HAMAP" id="MF_00568">
    <property type="entry name" value="NadA_type2"/>
    <property type="match status" value="1"/>
</dbReference>
<comment type="catalytic activity">
    <reaction evidence="12">
        <text>iminosuccinate + dihydroxyacetone phosphate = quinolinate + phosphate + 2 H2O + H(+)</text>
        <dbReference type="Rhea" id="RHEA:25888"/>
        <dbReference type="ChEBI" id="CHEBI:15377"/>
        <dbReference type="ChEBI" id="CHEBI:15378"/>
        <dbReference type="ChEBI" id="CHEBI:29959"/>
        <dbReference type="ChEBI" id="CHEBI:43474"/>
        <dbReference type="ChEBI" id="CHEBI:57642"/>
        <dbReference type="ChEBI" id="CHEBI:77875"/>
        <dbReference type="EC" id="2.5.1.72"/>
    </reaction>
    <physiologicalReaction direction="left-to-right" evidence="12">
        <dbReference type="Rhea" id="RHEA:25889"/>
    </physiologicalReaction>
</comment>
<comment type="subcellular location">
    <subcellularLocation>
        <location evidence="2 14">Cytoplasm</location>
    </subcellularLocation>
</comment>
<dbReference type="AlphaFoldDB" id="A0A9W6DF21"/>
<proteinExistence type="inferred from homology"/>
<feature type="binding site" evidence="14">
    <location>
        <position position="40"/>
    </location>
    <ligand>
        <name>iminosuccinate</name>
        <dbReference type="ChEBI" id="CHEBI:77875"/>
    </ligand>
</feature>
<evidence type="ECO:0000256" key="13">
    <source>
        <dbReference type="ARBA" id="ARBA00073059"/>
    </source>
</evidence>
<feature type="binding site" evidence="14">
    <location>
        <begin position="197"/>
        <end position="199"/>
    </location>
    <ligand>
        <name>iminosuccinate</name>
        <dbReference type="ChEBI" id="CHEBI:77875"/>
    </ligand>
</feature>
<feature type="binding site" evidence="14">
    <location>
        <position position="85"/>
    </location>
    <ligand>
        <name>[4Fe-4S] cluster</name>
        <dbReference type="ChEBI" id="CHEBI:49883"/>
    </ligand>
</feature>
<dbReference type="NCBIfam" id="TIGR00550">
    <property type="entry name" value="nadA"/>
    <property type="match status" value="1"/>
</dbReference>
<keyword evidence="16" id="KW-1185">Reference proteome</keyword>
<keyword evidence="8 14" id="KW-0808">Transferase</keyword>
<dbReference type="NCBIfam" id="NF006879">
    <property type="entry name" value="PRK09375.1-4"/>
    <property type="match status" value="1"/>
</dbReference>
<comment type="similarity">
    <text evidence="14">Belongs to the quinolinate synthase family. Type 2 subfamily.</text>
</comment>
<dbReference type="RefSeq" id="WP_281816025.1">
    <property type="nucleotide sequence ID" value="NZ_BRLB01000007.1"/>
</dbReference>